<evidence type="ECO:0000313" key="3">
    <source>
        <dbReference type="Proteomes" id="UP000499080"/>
    </source>
</evidence>
<name>A0A4Y2BF05_ARAVE</name>
<dbReference type="Pfam" id="PF07727">
    <property type="entry name" value="RVT_2"/>
    <property type="match status" value="1"/>
</dbReference>
<comment type="caution">
    <text evidence="2">The sequence shown here is derived from an EMBL/GenBank/DDBJ whole genome shotgun (WGS) entry which is preliminary data.</text>
</comment>
<evidence type="ECO:0000259" key="1">
    <source>
        <dbReference type="Pfam" id="PF07727"/>
    </source>
</evidence>
<keyword evidence="3" id="KW-1185">Reference proteome</keyword>
<sequence>MVAEENEPFTFLEVINSLNRKEWRDAMQEELNSLNENETWVLVNLPQGRKPIENRWAYKIKKIPDGEIQSYKARLVAKGFYQNPGTDYNETFSPVVRYKQKELFLVLLPAKV</sequence>
<dbReference type="AlphaFoldDB" id="A0A4Y2BF05"/>
<dbReference type="InterPro" id="IPR013103">
    <property type="entry name" value="RVT_2"/>
</dbReference>
<dbReference type="OrthoDB" id="413361at2759"/>
<proteinExistence type="predicted"/>
<feature type="domain" description="Reverse transcriptase Ty1/copia-type" evidence="1">
    <location>
        <begin position="37"/>
        <end position="106"/>
    </location>
</feature>
<protein>
    <submittedName>
        <fullName evidence="2">Retrovirus-related Pol polyprotein from transposon TNT 1-94</fullName>
    </submittedName>
</protein>
<dbReference type="Proteomes" id="UP000499080">
    <property type="component" value="Unassembled WGS sequence"/>
</dbReference>
<reference evidence="2 3" key="1">
    <citation type="journal article" date="2019" name="Sci. Rep.">
        <title>Orb-weaving spider Araneus ventricosus genome elucidates the spidroin gene catalogue.</title>
        <authorList>
            <person name="Kono N."/>
            <person name="Nakamura H."/>
            <person name="Ohtoshi R."/>
            <person name="Moran D.A.P."/>
            <person name="Shinohara A."/>
            <person name="Yoshida Y."/>
            <person name="Fujiwara M."/>
            <person name="Mori M."/>
            <person name="Tomita M."/>
            <person name="Arakawa K."/>
        </authorList>
    </citation>
    <scope>NUCLEOTIDE SEQUENCE [LARGE SCALE GENOMIC DNA]</scope>
</reference>
<gene>
    <name evidence="2" type="primary">POLX_262</name>
    <name evidence="2" type="ORF">AVEN_104652_1</name>
</gene>
<accession>A0A4Y2BF05</accession>
<evidence type="ECO:0000313" key="2">
    <source>
        <dbReference type="EMBL" id="GBL89704.1"/>
    </source>
</evidence>
<dbReference type="EMBL" id="BGPR01000066">
    <property type="protein sequence ID" value="GBL89704.1"/>
    <property type="molecule type" value="Genomic_DNA"/>
</dbReference>
<organism evidence="2 3">
    <name type="scientific">Araneus ventricosus</name>
    <name type="common">Orbweaver spider</name>
    <name type="synonym">Epeira ventricosa</name>
    <dbReference type="NCBI Taxonomy" id="182803"/>
    <lineage>
        <taxon>Eukaryota</taxon>
        <taxon>Metazoa</taxon>
        <taxon>Ecdysozoa</taxon>
        <taxon>Arthropoda</taxon>
        <taxon>Chelicerata</taxon>
        <taxon>Arachnida</taxon>
        <taxon>Araneae</taxon>
        <taxon>Araneomorphae</taxon>
        <taxon>Entelegynae</taxon>
        <taxon>Araneoidea</taxon>
        <taxon>Araneidae</taxon>
        <taxon>Araneus</taxon>
    </lineage>
</organism>